<protein>
    <submittedName>
        <fullName evidence="1">Uncharacterized protein</fullName>
    </submittedName>
</protein>
<keyword evidence="2" id="KW-1185">Reference proteome</keyword>
<sequence>MAILENGNLKGLVGNLVFRKSNEKTIVQTGPGRKTKQTKATKAAAIDFGHASTAGSRIRHIMGEVHLKLHDSNMHNRLINQLKRVTRPNRAPVGEKTIRGGKIDRLVNFQFNDKCHMHDYMHFDPEIKLLDTKQIAIQFPKFDMQNDIHRPKYCNLMKINLMIVVFNFEKQIYVRRHKHQISLCLQADSRTVELEELRFDVNDQDAETVLIGMNIEYYERFREDYSLLNNKELHPAAIVGAFIIES</sequence>
<gene>
    <name evidence="1" type="ORF">DCO56_17555</name>
</gene>
<dbReference type="OrthoDB" id="701537at2"/>
<proteinExistence type="predicted"/>
<reference evidence="1 2" key="1">
    <citation type="submission" date="2018-04" db="EMBL/GenBank/DDBJ databases">
        <title>Sphingobacterium sp. M46 Genome.</title>
        <authorList>
            <person name="Cheng J."/>
            <person name="Li Y."/>
        </authorList>
    </citation>
    <scope>NUCLEOTIDE SEQUENCE [LARGE SCALE GENOMIC DNA]</scope>
    <source>
        <strain evidence="1 2">M46</strain>
    </source>
</reference>
<evidence type="ECO:0000313" key="2">
    <source>
        <dbReference type="Proteomes" id="UP000250831"/>
    </source>
</evidence>
<dbReference type="EMBL" id="QCXX01000004">
    <property type="protein sequence ID" value="PUV23691.1"/>
    <property type="molecule type" value="Genomic_DNA"/>
</dbReference>
<dbReference type="RefSeq" id="WP_108635030.1">
    <property type="nucleotide sequence ID" value="NZ_QCXX01000004.1"/>
</dbReference>
<comment type="caution">
    <text evidence="1">The sequence shown here is derived from an EMBL/GenBank/DDBJ whole genome shotgun (WGS) entry which is preliminary data.</text>
</comment>
<dbReference type="Proteomes" id="UP000250831">
    <property type="component" value="Unassembled WGS sequence"/>
</dbReference>
<organism evidence="1 2">
    <name type="scientific">Sphingobacterium athyrii</name>
    <dbReference type="NCBI Taxonomy" id="2152717"/>
    <lineage>
        <taxon>Bacteria</taxon>
        <taxon>Pseudomonadati</taxon>
        <taxon>Bacteroidota</taxon>
        <taxon>Sphingobacteriia</taxon>
        <taxon>Sphingobacteriales</taxon>
        <taxon>Sphingobacteriaceae</taxon>
        <taxon>Sphingobacterium</taxon>
    </lineage>
</organism>
<name>A0A363NSR0_9SPHI</name>
<evidence type="ECO:0000313" key="1">
    <source>
        <dbReference type="EMBL" id="PUV23691.1"/>
    </source>
</evidence>
<accession>A0A363NSR0</accession>
<dbReference type="AlphaFoldDB" id="A0A363NSR0"/>